<feature type="domain" description="TPR repeat" evidence="1">
    <location>
        <begin position="297"/>
        <end position="474"/>
    </location>
</feature>
<keyword evidence="3" id="KW-1185">Reference proteome</keyword>
<evidence type="ECO:0000313" key="3">
    <source>
        <dbReference type="Proteomes" id="UP000546642"/>
    </source>
</evidence>
<dbReference type="Pfam" id="PF23275">
    <property type="entry name" value="TPR_23"/>
    <property type="match status" value="1"/>
</dbReference>
<reference evidence="2 3" key="1">
    <citation type="submission" date="2020-08" db="EMBL/GenBank/DDBJ databases">
        <title>Sequencing the genomes of 1000 actinobacteria strains.</title>
        <authorList>
            <person name="Klenk H.-P."/>
        </authorList>
    </citation>
    <scope>NUCLEOTIDE SEQUENCE [LARGE SCALE GENOMIC DNA]</scope>
    <source>
        <strain evidence="2 3">DSM 46659</strain>
    </source>
</reference>
<dbReference type="AlphaFoldDB" id="A0A7X0D4X7"/>
<dbReference type="RefSeq" id="WP_184073234.1">
    <property type="nucleotide sequence ID" value="NZ_JACHDS010000001.1"/>
</dbReference>
<dbReference type="InterPro" id="IPR057037">
    <property type="entry name" value="TPR_rep_actino"/>
</dbReference>
<organism evidence="2 3">
    <name type="scientific">Nocardiopsis mwathae</name>
    <dbReference type="NCBI Taxonomy" id="1472723"/>
    <lineage>
        <taxon>Bacteria</taxon>
        <taxon>Bacillati</taxon>
        <taxon>Actinomycetota</taxon>
        <taxon>Actinomycetes</taxon>
        <taxon>Streptosporangiales</taxon>
        <taxon>Nocardiopsidaceae</taxon>
        <taxon>Nocardiopsis</taxon>
    </lineage>
</organism>
<accession>A0A7X0D4X7</accession>
<gene>
    <name evidence="2" type="ORF">HNR23_000584</name>
</gene>
<evidence type="ECO:0000313" key="2">
    <source>
        <dbReference type="EMBL" id="MBB6170524.1"/>
    </source>
</evidence>
<sequence length="877" mass="96581">MLEFTYEEPDATDGDVDDAAETLWKVFDRITGGSSAVRENFGSSAMEFSEIVSDDIKNTGSYNELKWKEAAMAASYAAGVTAKWADDLRWYDRKIKILEAEHLTLKASFALTIGPMVLAGKEKEHTNKFNEQVGDLNSKARAYWKELEGKSDDCGNRLKEGVTPSSVKKLMEGGRLGWIPYNLIGSDAPTPVTPEQGKKMAREMERYLSGEKEIDENYYAIKAALEAIGARARDKQGSGERLTKNENEFLSEFLNRLDQFDETSVANPRAQGVIGIPDYLDALANEGRWDSAETEALLGALGGAILALSDESLGGSYNQLPESVQKIFEGSSAYEDSTPYTHYGAPGGSPTGEQSSANEWYKSVDSLTRMLSSAPEITGGKHFSAGLTMTVGMELDDHFNRPDSKFELLGSPQASQSLEELLGITARNKEASAAVFTGYQDGILDNPDTEKMVRGLFRYEWDDNGEAARGLTDWISNDINDPFDVDKRKLAGDAAASLIKVISSDEMFDALVDTGIEVGDGYGEGNASFTQYNSELADSLFKLFESRVDDFGMSYPDGAYEFEPGVPSDYSEEKGYYNDQSKLRLDPRARVRFLQYLMGDEDTAVNTVGLAKAKQFEAMDSYIGGGPEYLGARAGRLQSLVDSAVINEAFSRYGNVEDAFEREKELNKRGGEAAIDLFLGSVPGGGVGSSLAGLTKASYQDFLNDYYDDRKPTIERSYQGQELADRAEDSMRLDAELQMIHMLTAAGKLDANDIESSLDRNLEGDGSGSVIWKSPGKDLISSPGKLDREDYEVANHDISKVLDEVRVEQQSGRNSYEYAGDSDISGDKASDLVDTYVGEQWKSYENYSKRFMSKNVEDYKKFHDGDDINGLYAKDDD</sequence>
<dbReference type="Proteomes" id="UP000546642">
    <property type="component" value="Unassembled WGS sequence"/>
</dbReference>
<evidence type="ECO:0000259" key="1">
    <source>
        <dbReference type="Pfam" id="PF23275"/>
    </source>
</evidence>
<protein>
    <recommendedName>
        <fullName evidence="1">TPR repeat domain-containing protein</fullName>
    </recommendedName>
</protein>
<dbReference type="EMBL" id="JACHDS010000001">
    <property type="protein sequence ID" value="MBB6170524.1"/>
    <property type="molecule type" value="Genomic_DNA"/>
</dbReference>
<proteinExistence type="predicted"/>
<name>A0A7X0D4X7_9ACTN</name>
<comment type="caution">
    <text evidence="2">The sequence shown here is derived from an EMBL/GenBank/DDBJ whole genome shotgun (WGS) entry which is preliminary data.</text>
</comment>